<evidence type="ECO:0000256" key="3">
    <source>
        <dbReference type="ARBA" id="ARBA00023163"/>
    </source>
</evidence>
<dbReference type="PROSITE" id="PS00041">
    <property type="entry name" value="HTH_ARAC_FAMILY_1"/>
    <property type="match status" value="1"/>
</dbReference>
<evidence type="ECO:0000259" key="5">
    <source>
        <dbReference type="PROSITE" id="PS50113"/>
    </source>
</evidence>
<dbReference type="AlphaFoldDB" id="A0A075JIW0"/>
<dbReference type="GO" id="GO:0003700">
    <property type="term" value="F:DNA-binding transcription factor activity"/>
    <property type="evidence" value="ECO:0007669"/>
    <property type="project" value="InterPro"/>
</dbReference>
<evidence type="ECO:0000256" key="2">
    <source>
        <dbReference type="ARBA" id="ARBA00023125"/>
    </source>
</evidence>
<dbReference type="InterPro" id="IPR035965">
    <property type="entry name" value="PAS-like_dom_sf"/>
</dbReference>
<organism evidence="6 7">
    <name type="scientific">Dermacoccus nishinomiyaensis</name>
    <dbReference type="NCBI Taxonomy" id="1274"/>
    <lineage>
        <taxon>Bacteria</taxon>
        <taxon>Bacillati</taxon>
        <taxon>Actinomycetota</taxon>
        <taxon>Actinomycetes</taxon>
        <taxon>Micrococcales</taxon>
        <taxon>Dermacoccaceae</taxon>
        <taxon>Dermacoccus</taxon>
    </lineage>
</organism>
<dbReference type="Pfam" id="PF08448">
    <property type="entry name" value="PAS_4"/>
    <property type="match status" value="1"/>
</dbReference>
<dbReference type="InterPro" id="IPR050204">
    <property type="entry name" value="AraC_XylS_family_regulators"/>
</dbReference>
<dbReference type="PROSITE" id="PS01124">
    <property type="entry name" value="HTH_ARAC_FAMILY_2"/>
    <property type="match status" value="1"/>
</dbReference>
<dbReference type="InterPro" id="IPR013656">
    <property type="entry name" value="PAS_4"/>
</dbReference>
<dbReference type="InterPro" id="IPR000014">
    <property type="entry name" value="PAS"/>
</dbReference>
<gene>
    <name evidence="6" type="ORF">HX89_13275</name>
</gene>
<name>A0A075JIW0_9MICO</name>
<dbReference type="SUPFAM" id="SSF55785">
    <property type="entry name" value="PYP-like sensor domain (PAS domain)"/>
    <property type="match status" value="1"/>
</dbReference>
<dbReference type="Proteomes" id="UP000027986">
    <property type="component" value="Chromosome"/>
</dbReference>
<dbReference type="RefSeq" id="WP_006945550.1">
    <property type="nucleotide sequence ID" value="NZ_CP008889.1"/>
</dbReference>
<dbReference type="InterPro" id="IPR009057">
    <property type="entry name" value="Homeodomain-like_sf"/>
</dbReference>
<dbReference type="EMBL" id="CP008889">
    <property type="protein sequence ID" value="AIF41735.1"/>
    <property type="molecule type" value="Genomic_DNA"/>
</dbReference>
<dbReference type="PANTHER" id="PTHR46796">
    <property type="entry name" value="HTH-TYPE TRANSCRIPTIONAL ACTIVATOR RHAS-RELATED"/>
    <property type="match status" value="1"/>
</dbReference>
<dbReference type="OrthoDB" id="2060755at2"/>
<dbReference type="Pfam" id="PF12833">
    <property type="entry name" value="HTH_18"/>
    <property type="match status" value="1"/>
</dbReference>
<dbReference type="CDD" id="cd00130">
    <property type="entry name" value="PAS"/>
    <property type="match status" value="1"/>
</dbReference>
<protein>
    <submittedName>
        <fullName evidence="6">AraC family transcriptional regulator</fullName>
    </submittedName>
</protein>
<dbReference type="InterPro" id="IPR018062">
    <property type="entry name" value="HTH_AraC-typ_CS"/>
</dbReference>
<dbReference type="KEGG" id="dni:HX89_13275"/>
<evidence type="ECO:0000256" key="1">
    <source>
        <dbReference type="ARBA" id="ARBA00023015"/>
    </source>
</evidence>
<dbReference type="GeneID" id="41842017"/>
<dbReference type="eggNOG" id="COG2207">
    <property type="taxonomic scope" value="Bacteria"/>
</dbReference>
<dbReference type="SMART" id="SM00342">
    <property type="entry name" value="HTH_ARAC"/>
    <property type="match status" value="1"/>
</dbReference>
<evidence type="ECO:0000313" key="7">
    <source>
        <dbReference type="Proteomes" id="UP000027986"/>
    </source>
</evidence>
<keyword evidence="3" id="KW-0804">Transcription</keyword>
<accession>A0A075JIW0</accession>
<dbReference type="GO" id="GO:0043565">
    <property type="term" value="F:sequence-specific DNA binding"/>
    <property type="evidence" value="ECO:0007669"/>
    <property type="project" value="InterPro"/>
</dbReference>
<dbReference type="PROSITE" id="PS50113">
    <property type="entry name" value="PAC"/>
    <property type="match status" value="1"/>
</dbReference>
<dbReference type="PRINTS" id="PR00032">
    <property type="entry name" value="HTHARAC"/>
</dbReference>
<feature type="domain" description="HTH araC/xylS-type" evidence="4">
    <location>
        <begin position="144"/>
        <end position="242"/>
    </location>
</feature>
<dbReference type="Gene3D" id="1.10.10.60">
    <property type="entry name" value="Homeodomain-like"/>
    <property type="match status" value="1"/>
</dbReference>
<proteinExistence type="predicted"/>
<dbReference type="HOGENOM" id="CLU_077604_0_0_11"/>
<dbReference type="SUPFAM" id="SSF46689">
    <property type="entry name" value="Homeodomain-like"/>
    <property type="match status" value="2"/>
</dbReference>
<evidence type="ECO:0000313" key="6">
    <source>
        <dbReference type="EMBL" id="AIF41735.1"/>
    </source>
</evidence>
<dbReference type="InterPro" id="IPR000700">
    <property type="entry name" value="PAS-assoc_C"/>
</dbReference>
<sequence>MTTAPTLDALRGALGPAVLEMVDHLPGTMFCVKGADGRYLAVNPTFVERTNKRSRGDVVGRRAAELFVPELAERYEEQDARVLSSGKPLFNELELIRASGGPFRWHITAKVPLRDQAGRVVGIASMSQDVGEAAEDDPAMTSLGAVRAYIDAHLDQPVTSQDLARVAGCSVDTLERRSRRVFGRSPRQLVLSSRIDAAREMLTAKELTLAQIADRCGYSDQAAFNRTFTRLVGMPPGRYRRERRTQG</sequence>
<evidence type="ECO:0000259" key="4">
    <source>
        <dbReference type="PROSITE" id="PS01124"/>
    </source>
</evidence>
<keyword evidence="2" id="KW-0238">DNA-binding</keyword>
<feature type="domain" description="PAC" evidence="5">
    <location>
        <begin position="89"/>
        <end position="142"/>
    </location>
</feature>
<keyword evidence="1" id="KW-0805">Transcription regulation</keyword>
<dbReference type="NCBIfam" id="TIGR00229">
    <property type="entry name" value="sensory_box"/>
    <property type="match status" value="1"/>
</dbReference>
<reference evidence="6 7" key="1">
    <citation type="submission" date="2014-07" db="EMBL/GenBank/DDBJ databases">
        <title>Genome Sequencing of Dermacoccus nishinomiyaensis.</title>
        <authorList>
            <person name="Hong K.W."/>
            <person name="Chan K.G."/>
        </authorList>
    </citation>
    <scope>NUCLEOTIDE SEQUENCE [LARGE SCALE GENOMIC DNA]</scope>
    <source>
        <strain evidence="6 7">M25</strain>
    </source>
</reference>
<dbReference type="InterPro" id="IPR020449">
    <property type="entry name" value="Tscrpt_reg_AraC-type_HTH"/>
</dbReference>
<dbReference type="Gene3D" id="3.30.450.20">
    <property type="entry name" value="PAS domain"/>
    <property type="match status" value="1"/>
</dbReference>
<dbReference type="InterPro" id="IPR018060">
    <property type="entry name" value="HTH_AraC"/>
</dbReference>
<keyword evidence="7" id="KW-1185">Reference proteome</keyword>